<dbReference type="RefSeq" id="XP_030376943.1">
    <property type="nucleotide sequence ID" value="XM_030521083.1"/>
</dbReference>
<dbReference type="Pfam" id="PF06916">
    <property type="entry name" value="FAM210A-B_dom"/>
    <property type="match status" value="1"/>
</dbReference>
<dbReference type="GeneID" id="115625872"/>
<dbReference type="OrthoDB" id="426386at2759"/>
<name>A0A6J2TP94_DROLE</name>
<evidence type="ECO:0000313" key="5">
    <source>
        <dbReference type="RefSeq" id="XP_030376943.1"/>
    </source>
</evidence>
<feature type="transmembrane region" description="Helical" evidence="2">
    <location>
        <begin position="293"/>
        <end position="313"/>
    </location>
</feature>
<dbReference type="Proteomes" id="UP000504634">
    <property type="component" value="Unplaced"/>
</dbReference>
<dbReference type="InterPro" id="IPR045866">
    <property type="entry name" value="FAM210A/B-like"/>
</dbReference>
<feature type="transmembrane region" description="Helical" evidence="2">
    <location>
        <begin position="231"/>
        <end position="254"/>
    </location>
</feature>
<dbReference type="GO" id="GO:0005739">
    <property type="term" value="C:mitochondrion"/>
    <property type="evidence" value="ECO:0007669"/>
    <property type="project" value="TreeGrafter"/>
</dbReference>
<feature type="compositionally biased region" description="Polar residues" evidence="1">
    <location>
        <begin position="197"/>
        <end position="211"/>
    </location>
</feature>
<organism evidence="4 5">
    <name type="scientific">Drosophila lebanonensis</name>
    <name type="common">Fruit fly</name>
    <name type="synonym">Scaptodrosophila lebanonensis</name>
    <dbReference type="NCBI Taxonomy" id="7225"/>
    <lineage>
        <taxon>Eukaryota</taxon>
        <taxon>Metazoa</taxon>
        <taxon>Ecdysozoa</taxon>
        <taxon>Arthropoda</taxon>
        <taxon>Hexapoda</taxon>
        <taxon>Insecta</taxon>
        <taxon>Pterygota</taxon>
        <taxon>Neoptera</taxon>
        <taxon>Endopterygota</taxon>
        <taxon>Diptera</taxon>
        <taxon>Brachycera</taxon>
        <taxon>Muscomorpha</taxon>
        <taxon>Ephydroidea</taxon>
        <taxon>Drosophilidae</taxon>
        <taxon>Scaptodrosophila</taxon>
    </lineage>
</organism>
<keyword evidence="2" id="KW-1133">Transmembrane helix</keyword>
<keyword evidence="2" id="KW-0472">Membrane</keyword>
<proteinExistence type="predicted"/>
<evidence type="ECO:0000259" key="3">
    <source>
        <dbReference type="Pfam" id="PF06916"/>
    </source>
</evidence>
<protein>
    <submittedName>
        <fullName evidence="5">Uncharacterized protein LOC115625872 isoform X1</fullName>
    </submittedName>
</protein>
<dbReference type="PANTHER" id="PTHR21377">
    <property type="entry name" value="PROTEIN FAM210B, MITOCHONDRIAL"/>
    <property type="match status" value="1"/>
</dbReference>
<evidence type="ECO:0000256" key="2">
    <source>
        <dbReference type="SAM" id="Phobius"/>
    </source>
</evidence>
<keyword evidence="4" id="KW-1185">Reference proteome</keyword>
<dbReference type="InterPro" id="IPR009688">
    <property type="entry name" value="FAM210A/B-like_dom"/>
</dbReference>
<dbReference type="PANTHER" id="PTHR21377:SF0">
    <property type="entry name" value="PROTEIN FAM210B, MITOCHONDRIAL"/>
    <property type="match status" value="1"/>
</dbReference>
<sequence length="328" mass="35824">MFIYLGSRLQTNGVRGGVQLVKKYTAVQQLHTSARAHNYAAAAPLPLPENVDAAELTQRFSAQRSRDITATVMSAQAPISTIDITTDNSLGAQSVSSQDAHVQSYDCFGAVSLNSAMQSNVPQPFGGMHKFSHLNMPGGQWSQEYKFMSEDLTSSHYRALRDSARAEWAAYDQNATMLARQPNKARFAEFARRYSTQATPPQQATKEQATETACGKKPSRKEQLKNAVKEYGSTIVVFHVGISLISLGGFYLLVSSGINVMPVLEYLGIESQAISDKIATGSTFVVAYAVHKVFAPVRLSITLGSAPFIVRYLRSKGFLKVKAINNKT</sequence>
<gene>
    <name evidence="5" type="primary">LOC115625872</name>
</gene>
<keyword evidence="2" id="KW-0812">Transmembrane</keyword>
<evidence type="ECO:0000313" key="4">
    <source>
        <dbReference type="Proteomes" id="UP000504634"/>
    </source>
</evidence>
<evidence type="ECO:0000256" key="1">
    <source>
        <dbReference type="SAM" id="MobiDB-lite"/>
    </source>
</evidence>
<accession>A0A6J2TP94</accession>
<reference evidence="5" key="1">
    <citation type="submission" date="2025-08" db="UniProtKB">
        <authorList>
            <consortium name="RefSeq"/>
        </authorList>
    </citation>
    <scope>IDENTIFICATION</scope>
    <source>
        <strain evidence="5">11010-0011.00</strain>
        <tissue evidence="5">Whole body</tissue>
    </source>
</reference>
<feature type="region of interest" description="Disordered" evidence="1">
    <location>
        <begin position="197"/>
        <end position="218"/>
    </location>
</feature>
<dbReference type="AlphaFoldDB" id="A0A6J2TP94"/>
<feature type="domain" description="DUF1279" evidence="3">
    <location>
        <begin position="223"/>
        <end position="308"/>
    </location>
</feature>